<keyword evidence="3" id="KW-1185">Reference proteome</keyword>
<evidence type="ECO:0000313" key="3">
    <source>
        <dbReference type="Proteomes" id="UP000655589"/>
    </source>
</evidence>
<dbReference type="AlphaFoldDB" id="A0A8H9GLS4"/>
<sequence length="224" mass="23235">MSQQIPAPAAPAPAPMPRKGNALALTGMILGVVALLLCLIPLVNGFAAFLGALALVFGIVGLVKARDGRPGRGMAVAAIILAVLAGIGFAVSTAFTVAAVDAMDTAVDELDADLDRIDGSATDDLLATDVSVELGAFEAESDEFGIVESALPVTVTNTADEAFSYSIQIEAVDADGNRILDDYVYVDELAPGQTKDEKVFLFVESDQVEAMRAATFQIVEVSQT</sequence>
<name>A0A8H9GLS4_9MICO</name>
<gene>
    <name evidence="2" type="ORF">GCM10010102_36680</name>
</gene>
<dbReference type="InterPro" id="IPR047676">
    <property type="entry name" value="FxLYD_dom"/>
</dbReference>
<reference evidence="2" key="1">
    <citation type="journal article" date="2014" name="Int. J. Syst. Evol. Microbiol.">
        <title>Complete genome sequence of Corynebacterium casei LMG S-19264T (=DSM 44701T), isolated from a smear-ripened cheese.</title>
        <authorList>
            <consortium name="US DOE Joint Genome Institute (JGI-PGF)"/>
            <person name="Walter F."/>
            <person name="Albersmeier A."/>
            <person name="Kalinowski J."/>
            <person name="Ruckert C."/>
        </authorList>
    </citation>
    <scope>NUCLEOTIDE SEQUENCE</scope>
    <source>
        <strain evidence="2">JCM 3051</strain>
    </source>
</reference>
<dbReference type="Proteomes" id="UP000655589">
    <property type="component" value="Unassembled WGS sequence"/>
</dbReference>
<feature type="transmembrane region" description="Helical" evidence="1">
    <location>
        <begin position="75"/>
        <end position="100"/>
    </location>
</feature>
<keyword evidence="1" id="KW-0812">Transmembrane</keyword>
<proteinExistence type="predicted"/>
<dbReference type="NCBIfam" id="NF038353">
    <property type="entry name" value="FxLYD_dom"/>
    <property type="match status" value="1"/>
</dbReference>
<comment type="caution">
    <text evidence="2">The sequence shown here is derived from an EMBL/GenBank/DDBJ whole genome shotgun (WGS) entry which is preliminary data.</text>
</comment>
<reference evidence="2" key="2">
    <citation type="submission" date="2020-09" db="EMBL/GenBank/DDBJ databases">
        <authorList>
            <person name="Sun Q."/>
            <person name="Ohkuma M."/>
        </authorList>
    </citation>
    <scope>NUCLEOTIDE SEQUENCE</scope>
    <source>
        <strain evidence="2">JCM 3051</strain>
    </source>
</reference>
<protein>
    <recommendedName>
        <fullName evidence="4">DUF4190 domain-containing protein</fullName>
    </recommendedName>
</protein>
<organism evidence="2 3">
    <name type="scientific">Promicromonospora citrea</name>
    <dbReference type="NCBI Taxonomy" id="43677"/>
    <lineage>
        <taxon>Bacteria</taxon>
        <taxon>Bacillati</taxon>
        <taxon>Actinomycetota</taxon>
        <taxon>Actinomycetes</taxon>
        <taxon>Micrococcales</taxon>
        <taxon>Promicromonosporaceae</taxon>
        <taxon>Promicromonospora</taxon>
    </lineage>
</organism>
<feature type="transmembrane region" description="Helical" evidence="1">
    <location>
        <begin position="21"/>
        <end position="40"/>
    </location>
</feature>
<evidence type="ECO:0000313" key="2">
    <source>
        <dbReference type="EMBL" id="GGM37705.1"/>
    </source>
</evidence>
<keyword evidence="1" id="KW-1133">Transmembrane helix</keyword>
<dbReference type="RefSeq" id="WP_171104131.1">
    <property type="nucleotide sequence ID" value="NZ_BMPT01000018.1"/>
</dbReference>
<dbReference type="EMBL" id="BMPT01000018">
    <property type="protein sequence ID" value="GGM37705.1"/>
    <property type="molecule type" value="Genomic_DNA"/>
</dbReference>
<accession>A0A8H9GLS4</accession>
<evidence type="ECO:0000256" key="1">
    <source>
        <dbReference type="SAM" id="Phobius"/>
    </source>
</evidence>
<keyword evidence="1" id="KW-0472">Membrane</keyword>
<feature type="transmembrane region" description="Helical" evidence="1">
    <location>
        <begin position="46"/>
        <end position="63"/>
    </location>
</feature>
<evidence type="ECO:0008006" key="4">
    <source>
        <dbReference type="Google" id="ProtNLM"/>
    </source>
</evidence>